<organism evidence="1 2">
    <name type="scientific">Polluticaenibacter yanchengensis</name>
    <dbReference type="NCBI Taxonomy" id="3014562"/>
    <lineage>
        <taxon>Bacteria</taxon>
        <taxon>Pseudomonadati</taxon>
        <taxon>Bacteroidota</taxon>
        <taxon>Chitinophagia</taxon>
        <taxon>Chitinophagales</taxon>
        <taxon>Chitinophagaceae</taxon>
        <taxon>Polluticaenibacter</taxon>
    </lineage>
</organism>
<proteinExistence type="predicted"/>
<evidence type="ECO:0000313" key="1">
    <source>
        <dbReference type="EMBL" id="MDA3613638.1"/>
    </source>
</evidence>
<accession>A0ABT4UFN7</accession>
<name>A0ABT4UFN7_9BACT</name>
<keyword evidence="2" id="KW-1185">Reference proteome</keyword>
<sequence length="49" mass="5335">MIDIQIRQGIVVANSSTGATNEKRLVYGLHCTTHTSIPTLEWQGLVNPA</sequence>
<evidence type="ECO:0000313" key="2">
    <source>
        <dbReference type="Proteomes" id="UP001210231"/>
    </source>
</evidence>
<protein>
    <submittedName>
        <fullName evidence="1">Uncharacterized protein</fullName>
    </submittedName>
</protein>
<reference evidence="1 2" key="1">
    <citation type="submission" date="2022-12" db="EMBL/GenBank/DDBJ databases">
        <title>Chitinophagaceae gen. sp. nov., a new member of the family Chitinophagaceae, isolated from soil in a chemical factory.</title>
        <authorList>
            <person name="Ke Z."/>
        </authorList>
    </citation>
    <scope>NUCLEOTIDE SEQUENCE [LARGE SCALE GENOMIC DNA]</scope>
    <source>
        <strain evidence="1 2">LY-5</strain>
    </source>
</reference>
<gene>
    <name evidence="1" type="ORF">O3P16_02375</name>
</gene>
<dbReference type="Proteomes" id="UP001210231">
    <property type="component" value="Unassembled WGS sequence"/>
</dbReference>
<comment type="caution">
    <text evidence="1">The sequence shown here is derived from an EMBL/GenBank/DDBJ whole genome shotgun (WGS) entry which is preliminary data.</text>
</comment>
<dbReference type="EMBL" id="JAQGEF010000002">
    <property type="protein sequence ID" value="MDA3613638.1"/>
    <property type="molecule type" value="Genomic_DNA"/>
</dbReference>